<dbReference type="AlphaFoldDB" id="A0A3M7S0H5"/>
<protein>
    <submittedName>
        <fullName evidence="1">Uncharacterized protein</fullName>
    </submittedName>
</protein>
<gene>
    <name evidence="1" type="ORF">BpHYR1_046955</name>
</gene>
<evidence type="ECO:0000313" key="2">
    <source>
        <dbReference type="Proteomes" id="UP000276133"/>
    </source>
</evidence>
<organism evidence="1 2">
    <name type="scientific">Brachionus plicatilis</name>
    <name type="common">Marine rotifer</name>
    <name type="synonym">Brachionus muelleri</name>
    <dbReference type="NCBI Taxonomy" id="10195"/>
    <lineage>
        <taxon>Eukaryota</taxon>
        <taxon>Metazoa</taxon>
        <taxon>Spiralia</taxon>
        <taxon>Gnathifera</taxon>
        <taxon>Rotifera</taxon>
        <taxon>Eurotatoria</taxon>
        <taxon>Monogononta</taxon>
        <taxon>Pseudotrocha</taxon>
        <taxon>Ploima</taxon>
        <taxon>Brachionidae</taxon>
        <taxon>Brachionus</taxon>
    </lineage>
</organism>
<feature type="non-terminal residue" evidence="1">
    <location>
        <position position="1"/>
    </location>
</feature>
<dbReference type="Proteomes" id="UP000276133">
    <property type="component" value="Unassembled WGS sequence"/>
</dbReference>
<proteinExistence type="predicted"/>
<reference evidence="1 2" key="1">
    <citation type="journal article" date="2018" name="Sci. Rep.">
        <title>Genomic signatures of local adaptation to the degree of environmental predictability in rotifers.</title>
        <authorList>
            <person name="Franch-Gras L."/>
            <person name="Hahn C."/>
            <person name="Garcia-Roger E.M."/>
            <person name="Carmona M.J."/>
            <person name="Serra M."/>
            <person name="Gomez A."/>
        </authorList>
    </citation>
    <scope>NUCLEOTIDE SEQUENCE [LARGE SCALE GENOMIC DNA]</scope>
    <source>
        <strain evidence="1">HYR1</strain>
    </source>
</reference>
<evidence type="ECO:0000313" key="1">
    <source>
        <dbReference type="EMBL" id="RNA29304.1"/>
    </source>
</evidence>
<name>A0A3M7S0H5_BRAPC</name>
<sequence length="88" mass="10450">REYDPEYSLHLDTLRKFKDRKRISLTARFLVEKFCLELTDCLLENDGEKAFVILEDHEEIISELNMYDGAVKNMMQKGHKSMGKWIKP</sequence>
<dbReference type="EMBL" id="REGN01002244">
    <property type="protein sequence ID" value="RNA29304.1"/>
    <property type="molecule type" value="Genomic_DNA"/>
</dbReference>
<keyword evidence="2" id="KW-1185">Reference proteome</keyword>
<comment type="caution">
    <text evidence="1">The sequence shown here is derived from an EMBL/GenBank/DDBJ whole genome shotgun (WGS) entry which is preliminary data.</text>
</comment>
<accession>A0A3M7S0H5</accession>